<dbReference type="AlphaFoldDB" id="A0A2G9FW54"/>
<protein>
    <submittedName>
        <fullName evidence="2">Uncharacterized protein</fullName>
    </submittedName>
</protein>
<dbReference type="EMBL" id="NKXS01010722">
    <property type="protein sequence ID" value="PIM97161.1"/>
    <property type="molecule type" value="Genomic_DNA"/>
</dbReference>
<name>A0A2G9FW54_9LAMI</name>
<sequence>MGRSSATVPASLSHRPASEGPPTSKVRSGSPAGKQAWEPMKDVMNPSDPGTLGDYTSDQLLDLGAGDLVSPEVEKRWFDENGKSKEELAQKPSRRDFSKEKYNRDDKHRRRPLESAPRKNQMENPRADVVSRFKDSDKFKNAMMDAAADIYEQTLQECRRILRETGRIAEEDLLLMDPNLPTNFNAQGVIEGAADVEDDMEDDMEDDISPLS</sequence>
<evidence type="ECO:0000313" key="3">
    <source>
        <dbReference type="Proteomes" id="UP000231279"/>
    </source>
</evidence>
<evidence type="ECO:0000256" key="1">
    <source>
        <dbReference type="SAM" id="MobiDB-lite"/>
    </source>
</evidence>
<feature type="region of interest" description="Disordered" evidence="1">
    <location>
        <begin position="76"/>
        <end position="128"/>
    </location>
</feature>
<comment type="caution">
    <text evidence="2">The sequence shown here is derived from an EMBL/GenBank/DDBJ whole genome shotgun (WGS) entry which is preliminary data.</text>
</comment>
<reference evidence="3" key="1">
    <citation type="journal article" date="2018" name="Gigascience">
        <title>Genome assembly of the Pink Ipe (Handroanthus impetiginosus, Bignoniaceae), a highly valued, ecologically keystone Neotropical timber forest tree.</title>
        <authorList>
            <person name="Silva-Junior O.B."/>
            <person name="Grattapaglia D."/>
            <person name="Novaes E."/>
            <person name="Collevatti R.G."/>
        </authorList>
    </citation>
    <scope>NUCLEOTIDE SEQUENCE [LARGE SCALE GENOMIC DNA]</scope>
    <source>
        <strain evidence="3">cv. UFG-1</strain>
    </source>
</reference>
<evidence type="ECO:0000313" key="2">
    <source>
        <dbReference type="EMBL" id="PIM97161.1"/>
    </source>
</evidence>
<keyword evidence="3" id="KW-1185">Reference proteome</keyword>
<dbReference type="Proteomes" id="UP000231279">
    <property type="component" value="Unassembled WGS sequence"/>
</dbReference>
<organism evidence="2 3">
    <name type="scientific">Handroanthus impetiginosus</name>
    <dbReference type="NCBI Taxonomy" id="429701"/>
    <lineage>
        <taxon>Eukaryota</taxon>
        <taxon>Viridiplantae</taxon>
        <taxon>Streptophyta</taxon>
        <taxon>Embryophyta</taxon>
        <taxon>Tracheophyta</taxon>
        <taxon>Spermatophyta</taxon>
        <taxon>Magnoliopsida</taxon>
        <taxon>eudicotyledons</taxon>
        <taxon>Gunneridae</taxon>
        <taxon>Pentapetalae</taxon>
        <taxon>asterids</taxon>
        <taxon>lamiids</taxon>
        <taxon>Lamiales</taxon>
        <taxon>Bignoniaceae</taxon>
        <taxon>Crescentiina</taxon>
        <taxon>Tabebuia alliance</taxon>
        <taxon>Handroanthus</taxon>
    </lineage>
</organism>
<dbReference type="STRING" id="429701.A0A2G9FW54"/>
<proteinExistence type="predicted"/>
<accession>A0A2G9FW54</accession>
<dbReference type="OrthoDB" id="928678at2759"/>
<feature type="compositionally biased region" description="Polar residues" evidence="1">
    <location>
        <begin position="1"/>
        <end position="10"/>
    </location>
</feature>
<feature type="region of interest" description="Disordered" evidence="1">
    <location>
        <begin position="1"/>
        <end position="59"/>
    </location>
</feature>
<gene>
    <name evidence="2" type="ORF">CDL12_30371</name>
</gene>